<dbReference type="InterPro" id="IPR036397">
    <property type="entry name" value="RNaseH_sf"/>
</dbReference>
<gene>
    <name evidence="1" type="ORF">WN51_14449</name>
</gene>
<protein>
    <recommendedName>
        <fullName evidence="3">Tc1-like transposase DDE domain-containing protein</fullName>
    </recommendedName>
</protein>
<keyword evidence="2" id="KW-1185">Reference proteome</keyword>
<dbReference type="Gene3D" id="3.30.420.10">
    <property type="entry name" value="Ribonuclease H-like superfamily/Ribonuclease H"/>
    <property type="match status" value="1"/>
</dbReference>
<dbReference type="Proteomes" id="UP000053105">
    <property type="component" value="Unassembled WGS sequence"/>
</dbReference>
<dbReference type="GO" id="GO:0003676">
    <property type="term" value="F:nucleic acid binding"/>
    <property type="evidence" value="ECO:0007669"/>
    <property type="project" value="InterPro"/>
</dbReference>
<evidence type="ECO:0008006" key="3">
    <source>
        <dbReference type="Google" id="ProtNLM"/>
    </source>
</evidence>
<reference evidence="1 2" key="1">
    <citation type="submission" date="2015-07" db="EMBL/GenBank/DDBJ databases">
        <title>The genome of Melipona quadrifasciata.</title>
        <authorList>
            <person name="Pan H."/>
            <person name="Kapheim K."/>
        </authorList>
    </citation>
    <scope>NUCLEOTIDE SEQUENCE [LARGE SCALE GENOMIC DNA]</scope>
    <source>
        <strain evidence="1">0111107301</strain>
        <tissue evidence="1">Whole body</tissue>
    </source>
</reference>
<feature type="non-terminal residue" evidence="1">
    <location>
        <position position="1"/>
    </location>
</feature>
<name>A0A0M9A0I5_9HYME</name>
<sequence>DNDPKHVCKVSKKYYNENNIHLLPWPAQSPDLNIGTILIEMCLSIVEIINNYFKEHY</sequence>
<dbReference type="OrthoDB" id="7614891at2759"/>
<accession>A0A0M9A0I5</accession>
<organism evidence="1 2">
    <name type="scientific">Melipona quadrifasciata</name>
    <dbReference type="NCBI Taxonomy" id="166423"/>
    <lineage>
        <taxon>Eukaryota</taxon>
        <taxon>Metazoa</taxon>
        <taxon>Ecdysozoa</taxon>
        <taxon>Arthropoda</taxon>
        <taxon>Hexapoda</taxon>
        <taxon>Insecta</taxon>
        <taxon>Pterygota</taxon>
        <taxon>Neoptera</taxon>
        <taxon>Endopterygota</taxon>
        <taxon>Hymenoptera</taxon>
        <taxon>Apocrita</taxon>
        <taxon>Aculeata</taxon>
        <taxon>Apoidea</taxon>
        <taxon>Anthophila</taxon>
        <taxon>Apidae</taxon>
        <taxon>Melipona</taxon>
    </lineage>
</organism>
<evidence type="ECO:0000313" key="2">
    <source>
        <dbReference type="Proteomes" id="UP000053105"/>
    </source>
</evidence>
<evidence type="ECO:0000313" key="1">
    <source>
        <dbReference type="EMBL" id="KOX73403.1"/>
    </source>
</evidence>
<dbReference type="EMBL" id="KQ435798">
    <property type="protein sequence ID" value="KOX73403.1"/>
    <property type="molecule type" value="Genomic_DNA"/>
</dbReference>
<proteinExistence type="predicted"/>
<dbReference type="AlphaFoldDB" id="A0A0M9A0I5"/>
<dbReference type="STRING" id="166423.A0A0M9A0I5"/>